<organism evidence="2 3">
    <name type="scientific">Pseudocohnilembus persalinus</name>
    <name type="common">Ciliate</name>
    <dbReference type="NCBI Taxonomy" id="266149"/>
    <lineage>
        <taxon>Eukaryota</taxon>
        <taxon>Sar</taxon>
        <taxon>Alveolata</taxon>
        <taxon>Ciliophora</taxon>
        <taxon>Intramacronucleata</taxon>
        <taxon>Oligohymenophorea</taxon>
        <taxon>Scuticociliatia</taxon>
        <taxon>Philasterida</taxon>
        <taxon>Pseudocohnilembidae</taxon>
        <taxon>Pseudocohnilembus</taxon>
    </lineage>
</organism>
<keyword evidence="3" id="KW-1185">Reference proteome</keyword>
<dbReference type="Proteomes" id="UP000054937">
    <property type="component" value="Unassembled WGS sequence"/>
</dbReference>
<proteinExistence type="predicted"/>
<sequence>MEQDIEQYKIKKQEKFEKNYNFKNPKMFDDLANLDEFYNNKCINQINNQKKITNKVKNKNQTKDFKQKSQKDSNYIYQNLSQQQNNKSHNNVISRFKKYNKTLHQDIFNSFQPQLKILDLKNKIADKNQEIDETQQLQKNEKNKQKIQFTDFIENIANNNVFPEYTIKSDRNEKKDEIKIKSQENQSYSETGTFN</sequence>
<evidence type="ECO:0000313" key="3">
    <source>
        <dbReference type="Proteomes" id="UP000054937"/>
    </source>
</evidence>
<gene>
    <name evidence="2" type="ORF">PPERSA_12816</name>
</gene>
<dbReference type="AlphaFoldDB" id="A0A0V0QEG7"/>
<comment type="caution">
    <text evidence="2">The sequence shown here is derived from an EMBL/GenBank/DDBJ whole genome shotgun (WGS) entry which is preliminary data.</text>
</comment>
<accession>A0A0V0QEG7</accession>
<reference evidence="2 3" key="1">
    <citation type="journal article" date="2015" name="Sci. Rep.">
        <title>Genome of the facultative scuticociliatosis pathogen Pseudocohnilembus persalinus provides insight into its virulence through horizontal gene transfer.</title>
        <authorList>
            <person name="Xiong J."/>
            <person name="Wang G."/>
            <person name="Cheng J."/>
            <person name="Tian M."/>
            <person name="Pan X."/>
            <person name="Warren A."/>
            <person name="Jiang C."/>
            <person name="Yuan D."/>
            <person name="Miao W."/>
        </authorList>
    </citation>
    <scope>NUCLEOTIDE SEQUENCE [LARGE SCALE GENOMIC DNA]</scope>
    <source>
        <strain evidence="2">36N120E</strain>
    </source>
</reference>
<dbReference type="EMBL" id="LDAU01000184">
    <property type="protein sequence ID" value="KRX00597.1"/>
    <property type="molecule type" value="Genomic_DNA"/>
</dbReference>
<feature type="coiled-coil region" evidence="1">
    <location>
        <begin position="117"/>
        <end position="144"/>
    </location>
</feature>
<evidence type="ECO:0000313" key="2">
    <source>
        <dbReference type="EMBL" id="KRX00597.1"/>
    </source>
</evidence>
<keyword evidence="1" id="KW-0175">Coiled coil</keyword>
<evidence type="ECO:0000256" key="1">
    <source>
        <dbReference type="SAM" id="Coils"/>
    </source>
</evidence>
<protein>
    <submittedName>
        <fullName evidence="2">Uncharacterized protein</fullName>
    </submittedName>
</protein>
<name>A0A0V0QEG7_PSEPJ</name>
<dbReference type="InParanoid" id="A0A0V0QEG7"/>